<dbReference type="Proteomes" id="UP001612915">
    <property type="component" value="Unassembled WGS sequence"/>
</dbReference>
<gene>
    <name evidence="12" type="primary">tsaE</name>
    <name evidence="12" type="ORF">ACIB24_21620</name>
</gene>
<dbReference type="PANTHER" id="PTHR33540">
    <property type="entry name" value="TRNA THREONYLCARBAMOYLADENOSINE BIOSYNTHESIS PROTEIN TSAE"/>
    <property type="match status" value="1"/>
</dbReference>
<dbReference type="Gene3D" id="3.40.50.300">
    <property type="entry name" value="P-loop containing nucleotide triphosphate hydrolases"/>
    <property type="match status" value="1"/>
</dbReference>
<keyword evidence="13" id="KW-1185">Reference proteome</keyword>
<evidence type="ECO:0000256" key="9">
    <source>
        <dbReference type="ARBA" id="ARBA00022842"/>
    </source>
</evidence>
<dbReference type="Pfam" id="PF02367">
    <property type="entry name" value="TsaE"/>
    <property type="match status" value="1"/>
</dbReference>
<evidence type="ECO:0000256" key="5">
    <source>
        <dbReference type="ARBA" id="ARBA00022694"/>
    </source>
</evidence>
<proteinExistence type="inferred from homology"/>
<keyword evidence="4" id="KW-0963">Cytoplasm</keyword>
<evidence type="ECO:0000313" key="13">
    <source>
        <dbReference type="Proteomes" id="UP001612915"/>
    </source>
</evidence>
<evidence type="ECO:0000256" key="2">
    <source>
        <dbReference type="ARBA" id="ARBA00007599"/>
    </source>
</evidence>
<evidence type="ECO:0000256" key="4">
    <source>
        <dbReference type="ARBA" id="ARBA00022490"/>
    </source>
</evidence>
<reference evidence="12 13" key="1">
    <citation type="submission" date="2024-10" db="EMBL/GenBank/DDBJ databases">
        <title>The Natural Products Discovery Center: Release of the First 8490 Sequenced Strains for Exploring Actinobacteria Biosynthetic Diversity.</title>
        <authorList>
            <person name="Kalkreuter E."/>
            <person name="Kautsar S.A."/>
            <person name="Yang D."/>
            <person name="Bader C.D."/>
            <person name="Teijaro C.N."/>
            <person name="Fluegel L."/>
            <person name="Davis C.M."/>
            <person name="Simpson J.R."/>
            <person name="Lauterbach L."/>
            <person name="Steele A.D."/>
            <person name="Gui C."/>
            <person name="Meng S."/>
            <person name="Li G."/>
            <person name="Viehrig K."/>
            <person name="Ye F."/>
            <person name="Su P."/>
            <person name="Kiefer A.F."/>
            <person name="Nichols A."/>
            <person name="Cepeda A.J."/>
            <person name="Yan W."/>
            <person name="Fan B."/>
            <person name="Jiang Y."/>
            <person name="Adhikari A."/>
            <person name="Zheng C.-J."/>
            <person name="Schuster L."/>
            <person name="Cowan T.M."/>
            <person name="Smanski M.J."/>
            <person name="Chevrette M.G."/>
            <person name="De Carvalho L.P.S."/>
            <person name="Shen B."/>
        </authorList>
    </citation>
    <scope>NUCLEOTIDE SEQUENCE [LARGE SCALE GENOMIC DNA]</scope>
    <source>
        <strain evidence="12 13">NPDC049639</strain>
    </source>
</reference>
<keyword evidence="8" id="KW-0067">ATP-binding</keyword>
<dbReference type="SUPFAM" id="SSF52540">
    <property type="entry name" value="P-loop containing nucleoside triphosphate hydrolases"/>
    <property type="match status" value="1"/>
</dbReference>
<organism evidence="12 13">
    <name type="scientific">Spongisporangium articulatum</name>
    <dbReference type="NCBI Taxonomy" id="3362603"/>
    <lineage>
        <taxon>Bacteria</taxon>
        <taxon>Bacillati</taxon>
        <taxon>Actinomycetota</taxon>
        <taxon>Actinomycetes</taxon>
        <taxon>Kineosporiales</taxon>
        <taxon>Kineosporiaceae</taxon>
        <taxon>Spongisporangium</taxon>
    </lineage>
</organism>
<keyword evidence="6" id="KW-0479">Metal-binding</keyword>
<keyword evidence="5" id="KW-0819">tRNA processing</keyword>
<keyword evidence="9" id="KW-0460">Magnesium</keyword>
<sequence>MFESVLTTRGVTETTALAARIAADVVPGDVLLLTGELASGKTQFVQGLAVALGYTGPVTSPTFTLANVYETPRGPLVHMDTYRLDDLRQFRDLGFDAYFDTSVTCIEWGGLVADDFPDALHLDLSVVPGADDERRVALSASAERWRGVVENLATTGRA</sequence>
<evidence type="ECO:0000256" key="11">
    <source>
        <dbReference type="ARBA" id="ARBA00032441"/>
    </source>
</evidence>
<evidence type="ECO:0000313" key="12">
    <source>
        <dbReference type="EMBL" id="MFI7589676.1"/>
    </source>
</evidence>
<evidence type="ECO:0000256" key="1">
    <source>
        <dbReference type="ARBA" id="ARBA00004496"/>
    </source>
</evidence>
<evidence type="ECO:0000256" key="7">
    <source>
        <dbReference type="ARBA" id="ARBA00022741"/>
    </source>
</evidence>
<comment type="function">
    <text evidence="10">Required for the formation of a threonylcarbamoyl group on adenosine at position 37 (t(6)A37) in tRNAs that read codons beginning with adenine. Is involved in the transfer of the threonylcarbamoyl moiety of threonylcarbamoyl-AMP (TC-AMP) to the N6 group of A37, together with TsaD and TsaB. TsaE seems to play an indirect role in the t(6)A biosynthesis pathway, possibly in regulating the core enzymatic function of TsaD.</text>
</comment>
<comment type="similarity">
    <text evidence="2">Belongs to the TsaE family.</text>
</comment>
<keyword evidence="7" id="KW-0547">Nucleotide-binding</keyword>
<dbReference type="InterPro" id="IPR027417">
    <property type="entry name" value="P-loop_NTPase"/>
</dbReference>
<protein>
    <recommendedName>
        <fullName evidence="3">tRNA threonylcarbamoyladenosine biosynthesis protein TsaE</fullName>
    </recommendedName>
    <alternativeName>
        <fullName evidence="11">t(6)A37 threonylcarbamoyladenosine biosynthesis protein TsaE</fullName>
    </alternativeName>
</protein>
<name>A0ABW8ATG0_9ACTN</name>
<accession>A0ABW8ATG0</accession>
<evidence type="ECO:0000256" key="3">
    <source>
        <dbReference type="ARBA" id="ARBA00019010"/>
    </source>
</evidence>
<dbReference type="PANTHER" id="PTHR33540:SF2">
    <property type="entry name" value="TRNA THREONYLCARBAMOYLADENOSINE BIOSYNTHESIS PROTEIN TSAE"/>
    <property type="match status" value="1"/>
</dbReference>
<comment type="caution">
    <text evidence="12">The sequence shown here is derived from an EMBL/GenBank/DDBJ whole genome shotgun (WGS) entry which is preliminary data.</text>
</comment>
<evidence type="ECO:0000256" key="6">
    <source>
        <dbReference type="ARBA" id="ARBA00022723"/>
    </source>
</evidence>
<dbReference type="InterPro" id="IPR003442">
    <property type="entry name" value="T6A_TsaE"/>
</dbReference>
<evidence type="ECO:0000256" key="8">
    <source>
        <dbReference type="ARBA" id="ARBA00022840"/>
    </source>
</evidence>
<evidence type="ECO:0000256" key="10">
    <source>
        <dbReference type="ARBA" id="ARBA00024908"/>
    </source>
</evidence>
<comment type="subcellular location">
    <subcellularLocation>
        <location evidence="1">Cytoplasm</location>
    </subcellularLocation>
</comment>
<dbReference type="RefSeq" id="WP_398284277.1">
    <property type="nucleotide sequence ID" value="NZ_JBITLV010000008.1"/>
</dbReference>
<dbReference type="NCBIfam" id="TIGR00150">
    <property type="entry name" value="T6A_YjeE"/>
    <property type="match status" value="1"/>
</dbReference>
<dbReference type="EMBL" id="JBITLV010000008">
    <property type="protein sequence ID" value="MFI7589676.1"/>
    <property type="molecule type" value="Genomic_DNA"/>
</dbReference>